<reference evidence="2" key="1">
    <citation type="submission" date="2022-07" db="EMBL/GenBank/DDBJ databases">
        <title>The genome of Lyophyllum shimeji provides insight into the initial evolution of ectomycorrhizal fungal genome.</title>
        <authorList>
            <person name="Kobayashi Y."/>
            <person name="Shibata T."/>
            <person name="Hirakawa H."/>
            <person name="Shigenobu S."/>
            <person name="Nishiyama T."/>
            <person name="Yamada A."/>
            <person name="Hasebe M."/>
            <person name="Kawaguchi M."/>
        </authorList>
    </citation>
    <scope>NUCLEOTIDE SEQUENCE</scope>
    <source>
        <strain evidence="2">AT787</strain>
    </source>
</reference>
<dbReference type="AlphaFoldDB" id="A0A9P3UPM8"/>
<dbReference type="OrthoDB" id="2138242at2759"/>
<evidence type="ECO:0000256" key="1">
    <source>
        <dbReference type="SAM" id="MobiDB-lite"/>
    </source>
</evidence>
<evidence type="ECO:0000313" key="2">
    <source>
        <dbReference type="EMBL" id="GLB38441.1"/>
    </source>
</evidence>
<feature type="compositionally biased region" description="Polar residues" evidence="1">
    <location>
        <begin position="527"/>
        <end position="538"/>
    </location>
</feature>
<dbReference type="EMBL" id="BRPK01000005">
    <property type="protein sequence ID" value="GLB38441.1"/>
    <property type="molecule type" value="Genomic_DNA"/>
</dbReference>
<feature type="region of interest" description="Disordered" evidence="1">
    <location>
        <begin position="524"/>
        <end position="730"/>
    </location>
</feature>
<feature type="compositionally biased region" description="Polar residues" evidence="1">
    <location>
        <begin position="244"/>
        <end position="259"/>
    </location>
</feature>
<feature type="region of interest" description="Disordered" evidence="1">
    <location>
        <begin position="389"/>
        <end position="420"/>
    </location>
</feature>
<feature type="compositionally biased region" description="Polar residues" evidence="1">
    <location>
        <begin position="25"/>
        <end position="38"/>
    </location>
</feature>
<sequence>MSVNHSSLHVPQSLPSFAQAFSTQTLGSISSGNNSLPPIQTRLPPMEPRRVNTPSSRPPSEGSTTNKTASRKRSRNDVTSNTRDDEASNSDSSPRLVHIKEEQDQDMLEPTPPPPPAQIQEQRQVDTGGAPPPSSLHPTPSKKRRVTISGAPHPLNTDVRVPVDQTNSTPISPVVMGFTIKRDNPSAIEQVKSMITVKQKQKALIEQRRGSVAGVMSPSTVTTNPPIPPPSASAEDRNPGPSKPSGSTRPLRRSPNTGASARRLTGTPSLGGSNPRPPSPSPIIVPSQHPGVPPAPNQVVNAHSLPPPPISFAKRRAEQLGSGKKKPADILISPREAQTQEQFQPAIQSAPPVPHAGQGSFFSGRFPMALPRLPSVMGGGDNVRRVASNVPPTPTRLSMQRNAPGPAASQAVPTISGRSPPAASVPIASTLVPPTPGLFHRPGYEADKAAFLAPFEVFYDALNDSKQLKSWLGEQLHRSNAMMQALTQQQEKLNEVVQSLVEKQVAGMRSEMAGLQRRVEELEDTLRSATSARHQSTDVAAVPKQKGSRTPLRNGITSGPAASESYTFPPVPSSNEPSVSRSKRPELTRSPNWGHDSRESQTVPEMENGSPAPANPEPIRMSLSSSRLDTSRTHPLASPPLPQARSSPRMPFGVQSPPQALREAPGHAVASPGLHSKSVAERPSLSRQSSKHGLGPVESQQQGSGPSMRRPGSRRNSVVMSHPDGPGEEG</sequence>
<comment type="caution">
    <text evidence="2">The sequence shown here is derived from an EMBL/GenBank/DDBJ whole genome shotgun (WGS) entry which is preliminary data.</text>
</comment>
<evidence type="ECO:0000313" key="3">
    <source>
        <dbReference type="Proteomes" id="UP001063166"/>
    </source>
</evidence>
<feature type="compositionally biased region" description="Low complexity" evidence="1">
    <location>
        <begin position="703"/>
        <end position="717"/>
    </location>
</feature>
<keyword evidence="3" id="KW-1185">Reference proteome</keyword>
<protein>
    <submittedName>
        <fullName evidence="2">Uncharacterized protein</fullName>
    </submittedName>
</protein>
<organism evidence="2 3">
    <name type="scientific">Lyophyllum shimeji</name>
    <name type="common">Hon-shimeji</name>
    <name type="synonym">Tricholoma shimeji</name>
    <dbReference type="NCBI Taxonomy" id="47721"/>
    <lineage>
        <taxon>Eukaryota</taxon>
        <taxon>Fungi</taxon>
        <taxon>Dikarya</taxon>
        <taxon>Basidiomycota</taxon>
        <taxon>Agaricomycotina</taxon>
        <taxon>Agaricomycetes</taxon>
        <taxon>Agaricomycetidae</taxon>
        <taxon>Agaricales</taxon>
        <taxon>Tricholomatineae</taxon>
        <taxon>Lyophyllaceae</taxon>
        <taxon>Lyophyllum</taxon>
    </lineage>
</organism>
<proteinExistence type="predicted"/>
<dbReference type="Proteomes" id="UP001063166">
    <property type="component" value="Unassembled WGS sequence"/>
</dbReference>
<feature type="region of interest" description="Disordered" evidence="1">
    <location>
        <begin position="206"/>
        <end position="311"/>
    </location>
</feature>
<name>A0A9P3UPM8_LYOSH</name>
<accession>A0A9P3UPM8</accession>
<gene>
    <name evidence="2" type="ORF">LshimejAT787_0503060</name>
</gene>
<feature type="region of interest" description="Disordered" evidence="1">
    <location>
        <begin position="25"/>
        <end position="169"/>
    </location>
</feature>